<keyword evidence="1" id="KW-1133">Transmembrane helix</keyword>
<gene>
    <name evidence="2" type="ORF">CTZ28_32610</name>
</gene>
<feature type="transmembrane region" description="Helical" evidence="1">
    <location>
        <begin position="88"/>
        <end position="112"/>
    </location>
</feature>
<dbReference type="RefSeq" id="WP_121893364.1">
    <property type="nucleotide sequence ID" value="NZ_JBEXWZ010000146.1"/>
</dbReference>
<dbReference type="Proteomes" id="UP000270471">
    <property type="component" value="Unassembled WGS sequence"/>
</dbReference>
<proteinExistence type="predicted"/>
<evidence type="ECO:0000256" key="1">
    <source>
        <dbReference type="SAM" id="Phobius"/>
    </source>
</evidence>
<feature type="transmembrane region" description="Helical" evidence="1">
    <location>
        <begin position="46"/>
        <end position="68"/>
    </location>
</feature>
<dbReference type="OrthoDB" id="4333031at2"/>
<evidence type="ECO:0008006" key="4">
    <source>
        <dbReference type="Google" id="ProtNLM"/>
    </source>
</evidence>
<evidence type="ECO:0000313" key="3">
    <source>
        <dbReference type="Proteomes" id="UP000270471"/>
    </source>
</evidence>
<keyword evidence="1" id="KW-0472">Membrane</keyword>
<organism evidence="2 3">
    <name type="scientific">Streptomyces shenzhenensis</name>
    <dbReference type="NCBI Taxonomy" id="943815"/>
    <lineage>
        <taxon>Bacteria</taxon>
        <taxon>Bacillati</taxon>
        <taxon>Actinomycetota</taxon>
        <taxon>Actinomycetes</taxon>
        <taxon>Kitasatosporales</taxon>
        <taxon>Streptomycetaceae</taxon>
        <taxon>Streptomyces</taxon>
    </lineage>
</organism>
<accession>A0A3M0I061</accession>
<reference evidence="2 3" key="1">
    <citation type="submission" date="2017-11" db="EMBL/GenBank/DDBJ databases">
        <title>Draft genome of actinobacteria isolated from guarana (Paullinia cupana (Mart.) Ducke.</title>
        <authorList>
            <person name="Siqueira K.A."/>
            <person name="Liotti R.G."/>
            <person name="Mendes T.A.O."/>
            <person name="Soares M.A."/>
        </authorList>
    </citation>
    <scope>NUCLEOTIDE SEQUENCE [LARGE SCALE GENOMIC DNA]</scope>
    <source>
        <strain evidence="2 3">193</strain>
    </source>
</reference>
<dbReference type="Pfam" id="PF04306">
    <property type="entry name" value="DUF456"/>
    <property type="match status" value="1"/>
</dbReference>
<name>A0A3M0I061_9ACTN</name>
<feature type="transmembrane region" description="Helical" evidence="1">
    <location>
        <begin position="6"/>
        <end position="39"/>
    </location>
</feature>
<keyword evidence="3" id="KW-1185">Reference proteome</keyword>
<comment type="caution">
    <text evidence="2">The sequence shown here is derived from an EMBL/GenBank/DDBJ whole genome shotgun (WGS) entry which is preliminary data.</text>
</comment>
<keyword evidence="1" id="KW-0812">Transmembrane</keyword>
<evidence type="ECO:0000313" key="2">
    <source>
        <dbReference type="EMBL" id="RMB81818.1"/>
    </source>
</evidence>
<feature type="transmembrane region" description="Helical" evidence="1">
    <location>
        <begin position="139"/>
        <end position="159"/>
    </location>
</feature>
<sequence>MGVWELLLVGLVMALGLCGVLVPGVPGSWLVWAAVLWWALQDPQPVAWGVLVGATVVLFLSQVVRWALPPRRLRARGATPQTEAYAGMGAFLGFFLLPVVGAIPGFLAGIYLHERLRLGRHGEAVAALRTAMRSGGSSVLTELFTCLLIMGAWLGAVVWG</sequence>
<dbReference type="InterPro" id="IPR007403">
    <property type="entry name" value="DUF456"/>
</dbReference>
<protein>
    <recommendedName>
        <fullName evidence="4">DUF456 domain-containing protein</fullName>
    </recommendedName>
</protein>
<dbReference type="AlphaFoldDB" id="A0A3M0I061"/>
<dbReference type="EMBL" id="PENI01000027">
    <property type="protein sequence ID" value="RMB81818.1"/>
    <property type="molecule type" value="Genomic_DNA"/>
</dbReference>